<dbReference type="OrthoDB" id="5019413at2"/>
<dbReference type="STRING" id="571913.VV02_20615"/>
<dbReference type="EMBL" id="CP011112">
    <property type="protein sequence ID" value="AKU19156.1"/>
    <property type="molecule type" value="Genomic_DNA"/>
</dbReference>
<reference evidence="1 2" key="1">
    <citation type="submission" date="2015-03" db="EMBL/GenBank/DDBJ databases">
        <title>Luteipulveratus halotolerans sp. nov., a novel actinobacterium (Dermacoccaceae) from Sarawak, Malaysia.</title>
        <authorList>
            <person name="Juboi H."/>
            <person name="Basik A."/>
            <person name="Shamsul S.S."/>
            <person name="Arnold P."/>
            <person name="Schmitt E.K."/>
            <person name="Sanglier J.-J."/>
            <person name="Yeo T."/>
        </authorList>
    </citation>
    <scope>NUCLEOTIDE SEQUENCE [LARGE SCALE GENOMIC DNA]</scope>
    <source>
        <strain evidence="1 2">MN07-A0370</strain>
    </source>
</reference>
<dbReference type="Gene3D" id="3.40.50.300">
    <property type="entry name" value="P-loop containing nucleotide triphosphate hydrolases"/>
    <property type="match status" value="1"/>
</dbReference>
<sequence>MSGTGKSTALVELGRRGHRVVDTDTDEWHEWVTRPDGSREWMWREPTIRRLLSEHRDGALFVSGTSSNQGLFYPLLDEIVLLSAPADVMLERIARRDNNPYGKSPDERALVLEHLRTVEPLLRRGATVEIDGSAPLTEVVRRLEELA</sequence>
<protein>
    <recommendedName>
        <fullName evidence="3">Shikimate kinase</fullName>
    </recommendedName>
</protein>
<accession>A0A0K1JR07</accession>
<proteinExistence type="predicted"/>
<dbReference type="Proteomes" id="UP000066480">
    <property type="component" value="Chromosome"/>
</dbReference>
<dbReference type="Pfam" id="PF13238">
    <property type="entry name" value="AAA_18"/>
    <property type="match status" value="1"/>
</dbReference>
<keyword evidence="2" id="KW-1185">Reference proteome</keyword>
<gene>
    <name evidence="1" type="ORF">VV02_20615</name>
</gene>
<name>A0A0K1JR07_9MICO</name>
<dbReference type="SUPFAM" id="SSF52540">
    <property type="entry name" value="P-loop containing nucleoside triphosphate hydrolases"/>
    <property type="match status" value="1"/>
</dbReference>
<organism evidence="1 2">
    <name type="scientific">Luteipulveratus mongoliensis</name>
    <dbReference type="NCBI Taxonomy" id="571913"/>
    <lineage>
        <taxon>Bacteria</taxon>
        <taxon>Bacillati</taxon>
        <taxon>Actinomycetota</taxon>
        <taxon>Actinomycetes</taxon>
        <taxon>Micrococcales</taxon>
        <taxon>Dermacoccaceae</taxon>
        <taxon>Luteipulveratus</taxon>
    </lineage>
</organism>
<dbReference type="AlphaFoldDB" id="A0A0K1JR07"/>
<evidence type="ECO:0000313" key="2">
    <source>
        <dbReference type="Proteomes" id="UP000066480"/>
    </source>
</evidence>
<evidence type="ECO:0000313" key="1">
    <source>
        <dbReference type="EMBL" id="AKU19156.1"/>
    </source>
</evidence>
<dbReference type="KEGG" id="lmoi:VV02_20615"/>
<dbReference type="InterPro" id="IPR027417">
    <property type="entry name" value="P-loop_NTPase"/>
</dbReference>
<evidence type="ECO:0008006" key="3">
    <source>
        <dbReference type="Google" id="ProtNLM"/>
    </source>
</evidence>